<sequence>MYADLDALRARHDRPAHPELTELTAGAGADAPDLDRLRQALAAASGQMDLYLGVRHRLPLAGLSDTEREELARIACDIARYRLWSDDAPETVCVRYAEAIGVLEQAAAGRLRLGRGAPVPRLGARLDSAPRRLTRRALDGLC</sequence>
<name>A0A4R4ABD5_MARGR</name>
<proteinExistence type="predicted"/>
<dbReference type="RefSeq" id="WP_165913459.1">
    <property type="nucleotide sequence ID" value="NZ_NRRH01000059.1"/>
</dbReference>
<dbReference type="Proteomes" id="UP000295247">
    <property type="component" value="Unassembled WGS sequence"/>
</dbReference>
<evidence type="ECO:0000313" key="2">
    <source>
        <dbReference type="Proteomes" id="UP000295247"/>
    </source>
</evidence>
<dbReference type="EMBL" id="SMDC01000004">
    <property type="protein sequence ID" value="TCW36293.1"/>
    <property type="molecule type" value="Genomic_DNA"/>
</dbReference>
<evidence type="ECO:0000313" key="1">
    <source>
        <dbReference type="EMBL" id="TCW36293.1"/>
    </source>
</evidence>
<organism evidence="1 2">
    <name type="scientific">Marichromatium gracile</name>
    <name type="common">Chromatium gracile</name>
    <dbReference type="NCBI Taxonomy" id="1048"/>
    <lineage>
        <taxon>Bacteria</taxon>
        <taxon>Pseudomonadati</taxon>
        <taxon>Pseudomonadota</taxon>
        <taxon>Gammaproteobacteria</taxon>
        <taxon>Chromatiales</taxon>
        <taxon>Chromatiaceae</taxon>
        <taxon>Marichromatium</taxon>
    </lineage>
</organism>
<dbReference type="InterPro" id="IPR009752">
    <property type="entry name" value="Phage_Mu_GpJ"/>
</dbReference>
<protein>
    <submittedName>
        <fullName evidence="1">Phage gp36-like protein</fullName>
    </submittedName>
</protein>
<dbReference type="Pfam" id="PF07030">
    <property type="entry name" value="Phage_Mu_Gp36"/>
    <property type="match status" value="1"/>
</dbReference>
<dbReference type="AlphaFoldDB" id="A0A4R4ABD5"/>
<gene>
    <name evidence="1" type="ORF">EDC29_10476</name>
</gene>
<reference evidence="1 2" key="1">
    <citation type="submission" date="2019-03" db="EMBL/GenBank/DDBJ databases">
        <title>Genomic Encyclopedia of Type Strains, Phase IV (KMG-IV): sequencing the most valuable type-strain genomes for metagenomic binning, comparative biology and taxonomic classification.</title>
        <authorList>
            <person name="Goeker M."/>
        </authorList>
    </citation>
    <scope>NUCLEOTIDE SEQUENCE [LARGE SCALE GENOMIC DNA]</scope>
    <source>
        <strain evidence="1 2">DSM 203</strain>
    </source>
</reference>
<accession>A0A4R4ABD5</accession>
<comment type="caution">
    <text evidence="1">The sequence shown here is derived from an EMBL/GenBank/DDBJ whole genome shotgun (WGS) entry which is preliminary data.</text>
</comment>